<feature type="compositionally biased region" description="Polar residues" evidence="10">
    <location>
        <begin position="7"/>
        <end position="34"/>
    </location>
</feature>
<dbReference type="GO" id="GO:0070161">
    <property type="term" value="C:anchoring junction"/>
    <property type="evidence" value="ECO:0007669"/>
    <property type="project" value="UniProtKB-SubCell"/>
</dbReference>
<dbReference type="PROSITE" id="PS50176">
    <property type="entry name" value="ARM_REPEAT"/>
    <property type="match status" value="3"/>
</dbReference>
<dbReference type="GO" id="GO:0035641">
    <property type="term" value="P:locomotory exploration behavior"/>
    <property type="evidence" value="ECO:0000315"/>
    <property type="project" value="ZFIN"/>
</dbReference>
<evidence type="ECO:0000256" key="4">
    <source>
        <dbReference type="ARBA" id="ARBA00022553"/>
    </source>
</evidence>
<dbReference type="SMART" id="SM00185">
    <property type="entry name" value="ARM"/>
    <property type="match status" value="7"/>
</dbReference>
<feature type="compositionally biased region" description="Polar residues" evidence="10">
    <location>
        <begin position="215"/>
        <end position="233"/>
    </location>
</feature>
<keyword evidence="5" id="KW-0677">Repeat</keyword>
<feature type="repeat" description="ARM" evidence="9">
    <location>
        <begin position="571"/>
        <end position="614"/>
    </location>
</feature>
<feature type="repeat" description="ARM" evidence="9">
    <location>
        <begin position="834"/>
        <end position="871"/>
    </location>
</feature>
<evidence type="ECO:0000256" key="2">
    <source>
        <dbReference type="ARBA" id="ARBA00005462"/>
    </source>
</evidence>
<sequence>MPVPDQPSGTENSSMLSPVLNASNGDGSETETTSAILASVKEQELQFERLTRELEAERQIVATQLERCKLGSETGSMSSISSADEKFRWNNQDGQKDIEEELTTGLELVDSCIRSLQESGILDSQEFTAGERPGILSQSALQLNNQEGTFPYPVSYHSNQTLALGDLSASQPPRSGQVGGALHSYNQALGSPSKLQRLGSASDMPSYATLARVSSPKQSPSRLAKSYSTSSPINMAAGGGSSSSPLHMAGAGNVSNSSPLHQLSAAVGSYATLSPTKRMLHTTDQYKISHDLYANATLQRPGSLAGSRGSYSSQHSHLGSELRPLQSPEHHIDPIYEDRVYQKAPLRNFNQAQDPMNQFCDQVLNFLLCPYSPVIAPSSPGVDSIPLQRTGSQNATGTFPRAGYATGPGASTADYANPYRTLQFCPSTDSPYSKSGPALPPEATLVRSPSVDSIQKDPRYDPEFLVWNQNQAEQRMTKEFGWRDPELPEVIQMLQHQFPSVQSNAAAYLQHLCFGDNKIKSEIRRQGGIQLLVDLLDHRMTDVHRSACGALRNLVYGKANDDNKIALKNCGGIPALVRLLRKTTDVEIRELLTGVLWNLSSCDALKMPIIQDALAVLTNTVIIPHSGWDTSPLQDDRKLHLHSSQVLRNATGCLRNVSSAGEEARRRMRECEGLTDALLYVIQTALGTSEIDSKTIENCVCILRNLSYRLAAETSQGQQMGSEELDGVLCTDASGKDAESSGCWGKKKKKKKSHDQWDGVGPFPDSSDPPKGLQMLWHPSIVKPYLTLLSECSNPDTLEGAAGALQNLAAGSWKVGPTLKPWSVYIRAAVRKEKGLPILVELLRIDNDRVVCAVATALRNMALDVRNKELIGKYAMRDLVHRLPGGNNNNSTGTGGSSKSMSDDTITAICCALHEVITKNMENTKALRDAGGIEKLIGIARSKGDKHTPKVVKAASQVLNSMWQYRDLRSLYKKDGYSQYHFVGSSSTIERDRQRPYSSSRTPSISPVRTSPNNRSASAPTSPREMMSLKERKTDYESTGSNSTYHGNKGEHTSRKDAMAAQISSGTSTLFRGAYMSPADDIKHNQVSAQGNPPEAYPPFQTPPGANFEEPYYEDQAHKRPPPAADGTMHLGLKSTGNYVDFYSASRPYSELNYETSHYPASPDSWV</sequence>
<dbReference type="OrthoDB" id="3245100at2759"/>
<feature type="region of interest" description="Disordered" evidence="10">
    <location>
        <begin position="986"/>
        <end position="1063"/>
    </location>
</feature>
<feature type="compositionally biased region" description="Basic and acidic residues" evidence="10">
    <location>
        <begin position="1048"/>
        <end position="1058"/>
    </location>
</feature>
<keyword evidence="6" id="KW-0130">Cell adhesion</keyword>
<dbReference type="GeneID" id="558069"/>
<keyword evidence="11" id="KW-1185">Reference proteome</keyword>
<accession>A0A8M3APS9</accession>
<feature type="compositionally biased region" description="Basic and acidic residues" evidence="10">
    <location>
        <begin position="1027"/>
        <end position="1036"/>
    </location>
</feature>
<protein>
    <submittedName>
        <fullName evidence="12">Catenin delta-2b isoform X14</fullName>
    </submittedName>
</protein>
<evidence type="ECO:0000256" key="5">
    <source>
        <dbReference type="ARBA" id="ARBA00022737"/>
    </source>
</evidence>
<keyword evidence="7" id="KW-0965">Cell junction</keyword>
<feature type="region of interest" description="Disordered" evidence="10">
    <location>
        <begin position="883"/>
        <end position="902"/>
    </location>
</feature>
<dbReference type="SUPFAM" id="SSF48371">
    <property type="entry name" value="ARM repeat"/>
    <property type="match status" value="1"/>
</dbReference>
<dbReference type="InterPro" id="IPR016024">
    <property type="entry name" value="ARM-type_fold"/>
</dbReference>
<dbReference type="Gene3D" id="1.25.10.10">
    <property type="entry name" value="Leucine-rich Repeat Variant"/>
    <property type="match status" value="1"/>
</dbReference>
<reference evidence="12" key="1">
    <citation type="submission" date="2025-08" db="UniProtKB">
        <authorList>
            <consortium name="RefSeq"/>
        </authorList>
    </citation>
    <scope>IDENTIFICATION</scope>
    <source>
        <strain evidence="12">Tuebingen</strain>
        <tissue evidence="12">Fibroblasts and whole tissue</tissue>
    </source>
</reference>
<evidence type="ECO:0000256" key="10">
    <source>
        <dbReference type="SAM" id="MobiDB-lite"/>
    </source>
</evidence>
<evidence type="ECO:0000256" key="6">
    <source>
        <dbReference type="ARBA" id="ARBA00022889"/>
    </source>
</evidence>
<evidence type="ECO:0007829" key="14">
    <source>
        <dbReference type="PeptideAtlas" id="A0A8M3APS9"/>
    </source>
</evidence>
<dbReference type="ZFIN" id="ZDB-GENE-070912-532">
    <property type="gene designation" value="ctnnd2b"/>
</dbReference>
<dbReference type="GO" id="GO:0043226">
    <property type="term" value="C:organelle"/>
    <property type="evidence" value="ECO:0007669"/>
    <property type="project" value="UniProtKB-ARBA"/>
</dbReference>
<evidence type="ECO:0000313" key="13">
    <source>
        <dbReference type="ZFIN" id="ZDB-GENE-070912-532"/>
    </source>
</evidence>
<dbReference type="PANTHER" id="PTHR10372:SF9">
    <property type="entry name" value="CATENIN DELTA-2"/>
    <property type="match status" value="1"/>
</dbReference>
<keyword evidence="3" id="KW-0488">Methylation</keyword>
<evidence type="ECO:0000313" key="12">
    <source>
        <dbReference type="RefSeq" id="XP_009296850.1"/>
    </source>
</evidence>
<dbReference type="FunFam" id="1.25.10.10:FF:000008">
    <property type="entry name" value="plakophilin-4 isoform X1"/>
    <property type="match status" value="1"/>
</dbReference>
<dbReference type="GO" id="GO:0048513">
    <property type="term" value="P:animal organ development"/>
    <property type="evidence" value="ECO:0007669"/>
    <property type="project" value="UniProtKB-ARBA"/>
</dbReference>
<feature type="compositionally biased region" description="Polar residues" evidence="10">
    <location>
        <begin position="1037"/>
        <end position="1046"/>
    </location>
</feature>
<evidence type="ECO:0000256" key="7">
    <source>
        <dbReference type="ARBA" id="ARBA00022949"/>
    </source>
</evidence>
<feature type="compositionally biased region" description="Polar residues" evidence="10">
    <location>
        <begin position="996"/>
        <end position="1021"/>
    </location>
</feature>
<dbReference type="InterPro" id="IPR000225">
    <property type="entry name" value="Armadillo"/>
</dbReference>
<dbReference type="InterPro" id="IPR028435">
    <property type="entry name" value="Plakophilin/d_Catenin"/>
</dbReference>
<evidence type="ECO:0000313" key="11">
    <source>
        <dbReference type="Proteomes" id="UP000000437"/>
    </source>
</evidence>
<feature type="region of interest" description="Disordered" evidence="10">
    <location>
        <begin position="303"/>
        <end position="326"/>
    </location>
</feature>
<proteinExistence type="evidence at protein level"/>
<dbReference type="GO" id="GO:0001764">
    <property type="term" value="P:neuron migration"/>
    <property type="evidence" value="ECO:0000315"/>
    <property type="project" value="ZFIN"/>
</dbReference>
<evidence type="ECO:0000256" key="3">
    <source>
        <dbReference type="ARBA" id="ARBA00022481"/>
    </source>
</evidence>
<feature type="repeat" description="ARM" evidence="9">
    <location>
        <begin position="527"/>
        <end position="560"/>
    </location>
</feature>
<dbReference type="Proteomes" id="UP000000437">
    <property type="component" value="Chromosome 2"/>
</dbReference>
<feature type="region of interest" description="Disordered" evidence="10">
    <location>
        <begin position="430"/>
        <end position="453"/>
    </location>
</feature>
<comment type="subcellular location">
    <subcellularLocation>
        <location evidence="1">Cell junction</location>
    </subcellularLocation>
</comment>
<dbReference type="GO" id="GO:0048665">
    <property type="term" value="P:neuron fate specification"/>
    <property type="evidence" value="ECO:0000315"/>
    <property type="project" value="ZFIN"/>
</dbReference>
<comment type="similarity">
    <text evidence="2">Belongs to the beta-catenin family.</text>
</comment>
<dbReference type="AGR" id="ZFIN:ZDB-GENE-070912-532"/>
<keyword evidence="4" id="KW-0597">Phosphoprotein</keyword>
<organism evidence="11 12">
    <name type="scientific">Danio rerio</name>
    <name type="common">Zebrafish</name>
    <name type="synonym">Brachydanio rerio</name>
    <dbReference type="NCBI Taxonomy" id="7955"/>
    <lineage>
        <taxon>Eukaryota</taxon>
        <taxon>Metazoa</taxon>
        <taxon>Chordata</taxon>
        <taxon>Craniata</taxon>
        <taxon>Vertebrata</taxon>
        <taxon>Euteleostomi</taxon>
        <taxon>Actinopterygii</taxon>
        <taxon>Neopterygii</taxon>
        <taxon>Teleostei</taxon>
        <taxon>Ostariophysi</taxon>
        <taxon>Cypriniformes</taxon>
        <taxon>Danionidae</taxon>
        <taxon>Danioninae</taxon>
        <taxon>Danio</taxon>
    </lineage>
</organism>
<dbReference type="GO" id="GO:0036269">
    <property type="term" value="P:swimming behavior"/>
    <property type="evidence" value="ECO:0000315"/>
    <property type="project" value="ZFIN"/>
</dbReference>
<keyword evidence="14" id="KW-1267">Proteomics identification</keyword>
<feature type="region of interest" description="Disordered" evidence="10">
    <location>
        <begin position="211"/>
        <end position="253"/>
    </location>
</feature>
<dbReference type="CTD" id="558069"/>
<name>A0A8M3APS9_DANRE</name>
<dbReference type="PANTHER" id="PTHR10372">
    <property type="entry name" value="PLAKOPHILLIN-RELATED"/>
    <property type="match status" value="1"/>
</dbReference>
<evidence type="ECO:0000256" key="9">
    <source>
        <dbReference type="PROSITE-ProRule" id="PRU00259"/>
    </source>
</evidence>
<dbReference type="InterPro" id="IPR011989">
    <property type="entry name" value="ARM-like"/>
</dbReference>
<keyword evidence="8" id="KW-0175">Coiled coil</keyword>
<dbReference type="GO" id="GO:0098609">
    <property type="term" value="P:cell-cell adhesion"/>
    <property type="evidence" value="ECO:0007669"/>
    <property type="project" value="InterPro"/>
</dbReference>
<feature type="region of interest" description="Disordered" evidence="10">
    <location>
        <begin position="1"/>
        <end position="34"/>
    </location>
</feature>
<evidence type="ECO:0000256" key="8">
    <source>
        <dbReference type="ARBA" id="ARBA00023054"/>
    </source>
</evidence>
<dbReference type="Pfam" id="PF00514">
    <property type="entry name" value="Arm"/>
    <property type="match status" value="4"/>
</dbReference>
<dbReference type="AlphaFoldDB" id="A0A8M3APS9"/>
<evidence type="ECO:0000256" key="1">
    <source>
        <dbReference type="ARBA" id="ARBA00004282"/>
    </source>
</evidence>
<gene>
    <name evidence="12 13" type="primary">ctnnd2b</name>
    <name evidence="12" type="synonym">ctnnd2</name>
    <name evidence="12" type="synonym">sb:eu242</name>
    <name evidence="12" type="synonym">si:dkey-40c17.4</name>
</gene>
<dbReference type="RefSeq" id="XP_009296850.1">
    <property type="nucleotide sequence ID" value="XM_009298575.5"/>
</dbReference>